<evidence type="ECO:0000313" key="1">
    <source>
        <dbReference type="EMBL" id="GAA2443784.1"/>
    </source>
</evidence>
<keyword evidence="2" id="KW-1185">Reference proteome</keyword>
<sequence>MARRSVFDDMIVRGEKLGNRNSKALRKTLRVKKKKGGKKRAKRNERHIRELAGQVAALSQQIAELKK</sequence>
<dbReference type="EMBL" id="BAAARW010000027">
    <property type="protein sequence ID" value="GAA2443784.1"/>
    <property type="molecule type" value="Genomic_DNA"/>
</dbReference>
<dbReference type="Proteomes" id="UP001501231">
    <property type="component" value="Unassembled WGS sequence"/>
</dbReference>
<dbReference type="RefSeq" id="WP_344594936.1">
    <property type="nucleotide sequence ID" value="NZ_BAAARW010000027.1"/>
</dbReference>
<comment type="caution">
    <text evidence="1">The sequence shown here is derived from an EMBL/GenBank/DDBJ whole genome shotgun (WGS) entry which is preliminary data.</text>
</comment>
<evidence type="ECO:0000313" key="2">
    <source>
        <dbReference type="Proteomes" id="UP001501231"/>
    </source>
</evidence>
<name>A0ABN3JY73_9ACTN</name>
<organism evidence="1 2">
    <name type="scientific">Actinomadura vinacea</name>
    <dbReference type="NCBI Taxonomy" id="115336"/>
    <lineage>
        <taxon>Bacteria</taxon>
        <taxon>Bacillati</taxon>
        <taxon>Actinomycetota</taxon>
        <taxon>Actinomycetes</taxon>
        <taxon>Streptosporangiales</taxon>
        <taxon>Thermomonosporaceae</taxon>
        <taxon>Actinomadura</taxon>
    </lineage>
</organism>
<gene>
    <name evidence="1" type="ORF">GCM10010191_70520</name>
</gene>
<accession>A0ABN3JY73</accession>
<protein>
    <submittedName>
        <fullName evidence="1">Uncharacterized protein</fullName>
    </submittedName>
</protein>
<reference evidence="1 2" key="1">
    <citation type="journal article" date="2019" name="Int. J. Syst. Evol. Microbiol.">
        <title>The Global Catalogue of Microorganisms (GCM) 10K type strain sequencing project: providing services to taxonomists for standard genome sequencing and annotation.</title>
        <authorList>
            <consortium name="The Broad Institute Genomics Platform"/>
            <consortium name="The Broad Institute Genome Sequencing Center for Infectious Disease"/>
            <person name="Wu L."/>
            <person name="Ma J."/>
        </authorList>
    </citation>
    <scope>NUCLEOTIDE SEQUENCE [LARGE SCALE GENOMIC DNA]</scope>
    <source>
        <strain evidence="1 2">JCM 3325</strain>
    </source>
</reference>
<proteinExistence type="predicted"/>